<dbReference type="SUPFAM" id="SSF49899">
    <property type="entry name" value="Concanavalin A-like lectins/glucanases"/>
    <property type="match status" value="1"/>
</dbReference>
<evidence type="ECO:0000313" key="6">
    <source>
        <dbReference type="Proteomes" id="UP001610861"/>
    </source>
</evidence>
<sequence>MRRTSSRARLRGALAALAGIPLILSSAVVAGAPAAAAESLPDPAVLYTFNGDPSANYVANEGTLGSAFNARVKNASSLARGTGATSKTGASGLFPGGAQNSSQADKPYLDIPAGLFADTTAMTVSTWIKWNGANSTQLPWAYIVGSDALPADNWGLYFVPNEGNQSKAVANSGTEVKAVSPTPLQGNVWTHLTTVTNGSSVSYYINGSLVRTEAVTLDYTKLSSPNSTRSGLIGRVPWAGPWAAFFGGEFDDFAVYKSALTSAQVSSLFQGYVGAITSVQTESFAVSTPAGVAPTLPASVTVNREAGPATTAPITWNPVKASDYATPGTTFTVQGTIDGWSRPLTATVTVDERLTDPVVADFGQDTGAFRGGASGTLYGLGDEGSPTQALVNGAAMTNVSQKPPFGTQHPGGDAFNIEDTFFDKHGEDLYVYTQDYYPDWPYNGGKRPGDDRTYTRDAQGRLTGAYTSTPNGLWDYLEVLEYVVDSVAREAKHPEKFVFIPFNEVDLQWLNTNDLYNRFMHLGNQPNSYTPGGATDWAAAWKVITDTYARYGLERPRIAGPGDSRWRGEANIKAFLNSAIASNTVPDVYVWHELSGYQWMPDRAGLFRQYAQQVGLSRDRIPQINITEWGASSDMSSPANLLRWFASFEAAKADAQTAYWTASGTMSDNQAKVNDANGGWWLFKWYGDLTGSNTVAVTTGNQKAIAAIDRGSKRAQVLVGGITDGRDAALTLKGLDAATFGTSVDIEVREVLVSGTDGIAGAPRVVTALNDKAVTGGTVDLRIPSANSSSAYQVIVTPATGRDVQAAAAAQAERHVSEAEAAALQAAQVRTPSGYRASGDRDVSGFSAVGSRADWSVDVAAGGVYRLQVLAATAGVAAQHALFVDGQFASLVQYGANAIKPSNVRTVARGSAEVTVALPAGTHTLSLRTSKDGTTLLPGAGDQGGVTLDRFELTRLGDTENAEKVEYPATTFRTAGAARLEGGAVALKDGDRADVYPSTYGSGYYDVAVDWQGDRGDELVLTVNGRQAAVYEGTGSAQTSTARIHLPEGITEIELESADGVKVSGVSTTRAVAGDASIVRIEAEDLSKVTLAGTANVSGFGGVLTNGSGSGYVKGLGITDANAANEGTLSIPRLAGFDKAGAYDAVVHYSNDDIEGTHDYNPQVVDLGLQAKEAGGSGLAGRTTFRYTYTATNFWEAVLPLDLSTDGGAITFGNTRSTLYVDEGPTSSTSDDRVLPGYAVAPDVDWISIAPFVLQSDGAAPKLDVTATATTRCVAGKVVITATVTNDDSRSVALDLSTAGFGSKAVASLAPGKSASSAFSTKVASTAAGVVTVKVSDAAGGEAGAHTVEAPYTATVCH</sequence>
<feature type="signal peptide" evidence="3">
    <location>
        <begin position="1"/>
        <end position="30"/>
    </location>
</feature>
<evidence type="ECO:0000259" key="4">
    <source>
        <dbReference type="PROSITE" id="PS51175"/>
    </source>
</evidence>
<reference evidence="5 6" key="1">
    <citation type="submission" date="2024-09" db="EMBL/GenBank/DDBJ databases">
        <authorList>
            <person name="Pan X."/>
        </authorList>
    </citation>
    <scope>NUCLEOTIDE SEQUENCE [LARGE SCALE GENOMIC DNA]</scope>
    <source>
        <strain evidence="5 6">B2969</strain>
    </source>
</reference>
<comment type="caution">
    <text evidence="5">The sequence shown here is derived from an EMBL/GenBank/DDBJ whole genome shotgun (WGS) entry which is preliminary data.</text>
</comment>
<dbReference type="InterPro" id="IPR008979">
    <property type="entry name" value="Galactose-bd-like_sf"/>
</dbReference>
<dbReference type="Pfam" id="PF13385">
    <property type="entry name" value="Laminin_G_3"/>
    <property type="match status" value="1"/>
</dbReference>
<dbReference type="SMART" id="SM00560">
    <property type="entry name" value="LamGL"/>
    <property type="match status" value="1"/>
</dbReference>
<evidence type="ECO:0000313" key="5">
    <source>
        <dbReference type="EMBL" id="MFH8252682.1"/>
    </source>
</evidence>
<dbReference type="RefSeq" id="WP_397558111.1">
    <property type="nucleotide sequence ID" value="NZ_JBIQWL010000011.1"/>
</dbReference>
<dbReference type="Proteomes" id="UP001610861">
    <property type="component" value="Unassembled WGS sequence"/>
</dbReference>
<dbReference type="InterPro" id="IPR013320">
    <property type="entry name" value="ConA-like_dom_sf"/>
</dbReference>
<dbReference type="Gene3D" id="2.60.120.260">
    <property type="entry name" value="Galactose-binding domain-like"/>
    <property type="match status" value="2"/>
</dbReference>
<dbReference type="InterPro" id="IPR011081">
    <property type="entry name" value="Big_4"/>
</dbReference>
<organism evidence="5 6">
    <name type="scientific">Microbacterium alkaliflavum</name>
    <dbReference type="NCBI Taxonomy" id="3248839"/>
    <lineage>
        <taxon>Bacteria</taxon>
        <taxon>Bacillati</taxon>
        <taxon>Actinomycetota</taxon>
        <taxon>Actinomycetes</taxon>
        <taxon>Micrococcales</taxon>
        <taxon>Microbacteriaceae</taxon>
        <taxon>Microbacterium</taxon>
    </lineage>
</organism>
<dbReference type="InterPro" id="IPR005084">
    <property type="entry name" value="CBM6"/>
</dbReference>
<keyword evidence="6" id="KW-1185">Reference proteome</keyword>
<dbReference type="SUPFAM" id="SSF49785">
    <property type="entry name" value="Galactose-binding domain-like"/>
    <property type="match status" value="1"/>
</dbReference>
<dbReference type="Pfam" id="PF07532">
    <property type="entry name" value="Big_4"/>
    <property type="match status" value="1"/>
</dbReference>
<dbReference type="PROSITE" id="PS51175">
    <property type="entry name" value="CBM6"/>
    <property type="match status" value="1"/>
</dbReference>
<evidence type="ECO:0000256" key="1">
    <source>
        <dbReference type="ARBA" id="ARBA00022729"/>
    </source>
</evidence>
<accession>A0ABW7QEQ8</accession>
<dbReference type="EMBL" id="JBIQWL010000011">
    <property type="protein sequence ID" value="MFH8252682.1"/>
    <property type="molecule type" value="Genomic_DNA"/>
</dbReference>
<dbReference type="InterPro" id="IPR006558">
    <property type="entry name" value="LamG-like"/>
</dbReference>
<protein>
    <submittedName>
        <fullName evidence="5">LamG-like jellyroll fold domain-containing protein</fullName>
    </submittedName>
</protein>
<evidence type="ECO:0000256" key="2">
    <source>
        <dbReference type="ARBA" id="ARBA00023157"/>
    </source>
</evidence>
<name>A0ABW7QEQ8_9MICO</name>
<gene>
    <name evidence="5" type="ORF">ACH3VR_20105</name>
</gene>
<keyword evidence="2" id="KW-1015">Disulfide bond</keyword>
<evidence type="ECO:0000256" key="3">
    <source>
        <dbReference type="SAM" id="SignalP"/>
    </source>
</evidence>
<feature type="chain" id="PRO_5045812981" evidence="3">
    <location>
        <begin position="31"/>
        <end position="1358"/>
    </location>
</feature>
<proteinExistence type="predicted"/>
<keyword evidence="1 3" id="KW-0732">Signal</keyword>
<feature type="domain" description="CBM6" evidence="4">
    <location>
        <begin position="815"/>
        <end position="954"/>
    </location>
</feature>
<dbReference type="Gene3D" id="2.60.120.200">
    <property type="match status" value="1"/>
</dbReference>